<dbReference type="Proteomes" id="UP000019089">
    <property type="component" value="Chromosome"/>
</dbReference>
<accession>W0MY44</accession>
<gene>
    <name evidence="1" type="ORF">N018_05050</name>
</gene>
<protein>
    <submittedName>
        <fullName evidence="1">Uncharacterized protein</fullName>
    </submittedName>
</protein>
<dbReference type="HOGENOM" id="CLU_3172269_0_0_6"/>
<evidence type="ECO:0000313" key="1">
    <source>
        <dbReference type="EMBL" id="AHG43499.1"/>
    </source>
</evidence>
<dbReference type="KEGG" id="psyr:N018_05050"/>
<organism evidence="1 2">
    <name type="scientific">Pseudomonas syringae CC1557</name>
    <dbReference type="NCBI Taxonomy" id="1357279"/>
    <lineage>
        <taxon>Bacteria</taxon>
        <taxon>Pseudomonadati</taxon>
        <taxon>Pseudomonadota</taxon>
        <taxon>Gammaproteobacteria</taxon>
        <taxon>Pseudomonadales</taxon>
        <taxon>Pseudomonadaceae</taxon>
        <taxon>Pseudomonas</taxon>
        <taxon>Pseudomonas syringae</taxon>
    </lineage>
</organism>
<evidence type="ECO:0000313" key="2">
    <source>
        <dbReference type="Proteomes" id="UP000019089"/>
    </source>
</evidence>
<proteinExistence type="predicted"/>
<dbReference type="EMBL" id="CP007014">
    <property type="protein sequence ID" value="AHG43499.1"/>
    <property type="molecule type" value="Genomic_DNA"/>
</dbReference>
<dbReference type="STRING" id="1357279.N018_05050"/>
<name>W0MY44_PSESX</name>
<dbReference type="AlphaFoldDB" id="W0MY44"/>
<reference evidence="1 2" key="1">
    <citation type="submission" date="2013-12" db="EMBL/GenBank/DDBJ databases">
        <title>Interactions Between Genome Architecture and Virulence Genes in Pseudomonas syringae, strain CC1557 as a model.</title>
        <authorList>
            <person name="Baltrus D."/>
            <person name="Hockett K."/>
            <person name="Karlsrud E."/>
            <person name="Dougherty K."/>
            <person name="Nishimura M."/>
        </authorList>
    </citation>
    <scope>NUCLEOTIDE SEQUENCE [LARGE SCALE GENOMIC DNA]</scope>
    <source>
        <strain evidence="1 2">CC1557</strain>
    </source>
</reference>
<sequence length="47" mass="5327">MQPSKSTAPTQKIAPCHYLLLASPMLNKTSIKKGFIRGYFQERAARF</sequence>